<dbReference type="EMBL" id="GG675097">
    <property type="protein sequence ID" value="EER13629.1"/>
    <property type="molecule type" value="Genomic_DNA"/>
</dbReference>
<feature type="compositionally biased region" description="Acidic residues" evidence="1">
    <location>
        <begin position="31"/>
        <end position="46"/>
    </location>
</feature>
<accession>C5KPG4</accession>
<organism evidence="3">
    <name type="scientific">Perkinsus marinus (strain ATCC 50983 / TXsc)</name>
    <dbReference type="NCBI Taxonomy" id="423536"/>
    <lineage>
        <taxon>Eukaryota</taxon>
        <taxon>Sar</taxon>
        <taxon>Alveolata</taxon>
        <taxon>Perkinsozoa</taxon>
        <taxon>Perkinsea</taxon>
        <taxon>Perkinsida</taxon>
        <taxon>Perkinsidae</taxon>
        <taxon>Perkinsus</taxon>
    </lineage>
</organism>
<dbReference type="GeneID" id="9042829"/>
<keyword evidence="3" id="KW-1185">Reference proteome</keyword>
<gene>
    <name evidence="2" type="ORF">Pmar_PMAR027117</name>
</gene>
<dbReference type="Proteomes" id="UP000007800">
    <property type="component" value="Unassembled WGS sequence"/>
</dbReference>
<name>C5KPG4_PERM5</name>
<sequence length="193" mass="20503">MQAYSHAQQQESTPEGVGQASYEADGIGEQQEQEDDEESDEDVVDNDDQRKGRRRPGLIAKLTTPIQKTTTTTSDVHILPTPVINTPEDGVGSVEINHSGEAGKDGIHSEQKEGSVLTSGVIAQDLGSADKADIVVTEKGAFDAYDHPNDSSKNTATTSSSRSSNAEHNNHGQHRTPPIQGGEVPPSPPAARK</sequence>
<reference evidence="2 3" key="1">
    <citation type="submission" date="2008-07" db="EMBL/GenBank/DDBJ databases">
        <authorList>
            <person name="El-Sayed N."/>
            <person name="Caler E."/>
            <person name="Inman J."/>
            <person name="Amedeo P."/>
            <person name="Hass B."/>
            <person name="Wortman J."/>
        </authorList>
    </citation>
    <scope>NUCLEOTIDE SEQUENCE [LARGE SCALE GENOMIC DNA]</scope>
    <source>
        <strain evidence="3">ATCC 50983 / TXsc</strain>
    </source>
</reference>
<feature type="compositionally biased region" description="Low complexity" evidence="1">
    <location>
        <begin position="63"/>
        <end position="73"/>
    </location>
</feature>
<feature type="non-terminal residue" evidence="2">
    <location>
        <position position="193"/>
    </location>
</feature>
<feature type="compositionally biased region" description="Basic and acidic residues" evidence="1">
    <location>
        <begin position="141"/>
        <end position="150"/>
    </location>
</feature>
<proteinExistence type="predicted"/>
<feature type="compositionally biased region" description="Low complexity" evidence="1">
    <location>
        <begin position="151"/>
        <end position="164"/>
    </location>
</feature>
<dbReference type="AlphaFoldDB" id="C5KPG4"/>
<evidence type="ECO:0000256" key="1">
    <source>
        <dbReference type="SAM" id="MobiDB-lite"/>
    </source>
</evidence>
<dbReference type="RefSeq" id="XP_002781834.1">
    <property type="nucleotide sequence ID" value="XM_002781788.1"/>
</dbReference>
<feature type="region of interest" description="Disordered" evidence="1">
    <location>
        <begin position="1"/>
        <end position="118"/>
    </location>
</feature>
<dbReference type="InParanoid" id="C5KPG4"/>
<evidence type="ECO:0000313" key="3">
    <source>
        <dbReference type="Proteomes" id="UP000007800"/>
    </source>
</evidence>
<protein>
    <submittedName>
        <fullName evidence="2">Uncharacterized protein</fullName>
    </submittedName>
</protein>
<feature type="region of interest" description="Disordered" evidence="1">
    <location>
        <begin position="141"/>
        <end position="193"/>
    </location>
</feature>
<feature type="compositionally biased region" description="Basic and acidic residues" evidence="1">
    <location>
        <begin position="101"/>
        <end position="113"/>
    </location>
</feature>
<evidence type="ECO:0000313" key="2">
    <source>
        <dbReference type="EMBL" id="EER13629.1"/>
    </source>
</evidence>
<feature type="compositionally biased region" description="Polar residues" evidence="1">
    <location>
        <begin position="1"/>
        <end position="13"/>
    </location>
</feature>